<dbReference type="InterPro" id="IPR036388">
    <property type="entry name" value="WH-like_DNA-bd_sf"/>
</dbReference>
<dbReference type="AlphaFoldDB" id="A0A5B6YIN8"/>
<feature type="region of interest" description="Disordered" evidence="2">
    <location>
        <begin position="1"/>
        <end position="20"/>
    </location>
</feature>
<organism evidence="4">
    <name type="scientific">Davidia involucrata</name>
    <name type="common">Dove tree</name>
    <dbReference type="NCBI Taxonomy" id="16924"/>
    <lineage>
        <taxon>Eukaryota</taxon>
        <taxon>Viridiplantae</taxon>
        <taxon>Streptophyta</taxon>
        <taxon>Embryophyta</taxon>
        <taxon>Tracheophyta</taxon>
        <taxon>Spermatophyta</taxon>
        <taxon>Magnoliopsida</taxon>
        <taxon>eudicotyledons</taxon>
        <taxon>Gunneridae</taxon>
        <taxon>Pentapetalae</taxon>
        <taxon>asterids</taxon>
        <taxon>Cornales</taxon>
        <taxon>Nyssaceae</taxon>
        <taxon>Davidia</taxon>
    </lineage>
</organism>
<feature type="domain" description="Disease resistance protein winged helix" evidence="3">
    <location>
        <begin position="82"/>
        <end position="142"/>
    </location>
</feature>
<dbReference type="InterPro" id="IPR044974">
    <property type="entry name" value="Disease_R_plants"/>
</dbReference>
<keyword evidence="1" id="KW-0547">Nucleotide-binding</keyword>
<name>A0A5B6YIN8_DAVIN</name>
<dbReference type="Pfam" id="PF23559">
    <property type="entry name" value="WHD_DRP"/>
    <property type="match status" value="1"/>
</dbReference>
<evidence type="ECO:0000259" key="3">
    <source>
        <dbReference type="Pfam" id="PF23559"/>
    </source>
</evidence>
<dbReference type="GO" id="GO:0098542">
    <property type="term" value="P:defense response to other organism"/>
    <property type="evidence" value="ECO:0007669"/>
    <property type="project" value="TreeGrafter"/>
</dbReference>
<gene>
    <name evidence="4" type="ORF">Din_001042</name>
</gene>
<evidence type="ECO:0000256" key="1">
    <source>
        <dbReference type="ARBA" id="ARBA00022741"/>
    </source>
</evidence>
<sequence length="225" mass="25982">MKLKQQISSRNKDESDDVNAHRYARTNGSANFRGGNSHKLLNGMPKLYRNPTFEQSLAYKDFQVRYDDLSRALKLCLLCFSVFPENVTIKKRLMIYWWIGEGFVSEELANEFFNELTVKGFIEPVYEKRCLVADSCKMHPFVRCAIIMLAERTKFFDFDTNEGNLTEDFSRSLRACLMGKGLAHIEDLEKLHTVFNVNEPILEFKPEKCECSVFGKVADLGHTSH</sequence>
<accession>A0A5B6YIN8</accession>
<protein>
    <recommendedName>
        <fullName evidence="3">Disease resistance protein winged helix domain-containing protein</fullName>
    </recommendedName>
</protein>
<dbReference type="EMBL" id="GHES01001042">
    <property type="protein sequence ID" value="MPA31601.1"/>
    <property type="molecule type" value="Transcribed_RNA"/>
</dbReference>
<evidence type="ECO:0000256" key="2">
    <source>
        <dbReference type="SAM" id="MobiDB-lite"/>
    </source>
</evidence>
<dbReference type="PANTHER" id="PTHR23155">
    <property type="entry name" value="DISEASE RESISTANCE PROTEIN RP"/>
    <property type="match status" value="1"/>
</dbReference>
<dbReference type="InterPro" id="IPR058922">
    <property type="entry name" value="WHD_DRP"/>
</dbReference>
<reference evidence="4" key="1">
    <citation type="submission" date="2019-08" db="EMBL/GenBank/DDBJ databases">
        <title>Reference gene set and small RNA set construction with multiple tissues from Davidia involucrata Baill.</title>
        <authorList>
            <person name="Yang H."/>
            <person name="Zhou C."/>
            <person name="Li G."/>
            <person name="Wang J."/>
            <person name="Gao P."/>
            <person name="Wang M."/>
            <person name="Wang R."/>
            <person name="Zhao Y."/>
        </authorList>
    </citation>
    <scope>NUCLEOTIDE SEQUENCE</scope>
    <source>
        <tissue evidence="4">Mixed with DoveR01_LX</tissue>
    </source>
</reference>
<proteinExistence type="predicted"/>
<dbReference type="PANTHER" id="PTHR23155:SF1076">
    <property type="entry name" value="LEUCINE-RICH REPEAT (LRR) FAMILY PROTEIN-RELATED"/>
    <property type="match status" value="1"/>
</dbReference>
<evidence type="ECO:0000313" key="4">
    <source>
        <dbReference type="EMBL" id="MPA31601.1"/>
    </source>
</evidence>
<dbReference type="Gene3D" id="1.10.10.10">
    <property type="entry name" value="Winged helix-like DNA-binding domain superfamily/Winged helix DNA-binding domain"/>
    <property type="match status" value="1"/>
</dbReference>